<sequence>MNYRPIDTITELAESPDFYKNMEQIKEMNIPDEMLYYIEKYEDICGDRDRFLWNWVQTLTTSRNPGFMFSTVPEEYTQHIGSLKTILTIFVATLDDIADKYKDKELLEKCLDIPFEKECIDTRNINDINKIRRIKLAEEIWDNINLELTSLPRYEEFKDVFTFDIKQLLNSLHHSYVINVNPYLINLKEAEIYANHNMTFYLYSDIDLMASPSFDIKDLPYLREVIWRAQKMARIGNWLSTWEREIKEGDFSSGIFAYAISNKILNVEDLDEKNKEEMVELLKKHDIEKHFLEIWQENYNQINNITSNISSIDISQYLEGLEQILSYHLASKGLK</sequence>
<dbReference type="InterPro" id="IPR008949">
    <property type="entry name" value="Isoprenoid_synthase_dom_sf"/>
</dbReference>
<dbReference type="GeneID" id="9346721"/>
<name>D7E925_METEZ</name>
<reference evidence="1 2" key="1">
    <citation type="submission" date="2010-06" db="EMBL/GenBank/DDBJ databases">
        <title>Complete sequence chromosome of Methanohalobium evestigatum Z-7303.</title>
        <authorList>
            <consortium name="US DOE Joint Genome Institute"/>
            <person name="Lucas S."/>
            <person name="Copeland A."/>
            <person name="Lapidus A."/>
            <person name="Cheng J.-F."/>
            <person name="Bruce D."/>
            <person name="Goodwin L."/>
            <person name="Pitluck S."/>
            <person name="Saunders E."/>
            <person name="Detter J.C."/>
            <person name="Han C."/>
            <person name="Tapia R."/>
            <person name="Land M."/>
            <person name="Hauser L."/>
            <person name="Kyrpides N."/>
            <person name="Mikhailova N."/>
            <person name="Sieprawska-Lupa M."/>
            <person name="Whitman W.B."/>
            <person name="Anderson I."/>
            <person name="Woyke T."/>
        </authorList>
    </citation>
    <scope>NUCLEOTIDE SEQUENCE [LARGE SCALE GENOMIC DNA]</scope>
    <source>
        <strain evidence="2">ATCC BAA-1072 / DSM 3721 / NBRC 107634 / OCM 161 / Z-7303</strain>
    </source>
</reference>
<dbReference type="KEGG" id="mev:Metev_1089"/>
<accession>D7E925</accession>
<dbReference type="AlphaFoldDB" id="D7E925"/>
<dbReference type="HOGENOM" id="CLU_854197_0_0_2"/>
<dbReference type="SUPFAM" id="SSF48576">
    <property type="entry name" value="Terpenoid synthases"/>
    <property type="match status" value="1"/>
</dbReference>
<dbReference type="RefSeq" id="WP_013194540.1">
    <property type="nucleotide sequence ID" value="NC_014253.1"/>
</dbReference>
<evidence type="ECO:0008006" key="3">
    <source>
        <dbReference type="Google" id="ProtNLM"/>
    </source>
</evidence>
<evidence type="ECO:0000313" key="2">
    <source>
        <dbReference type="Proteomes" id="UP000000391"/>
    </source>
</evidence>
<dbReference type="EMBL" id="CP002069">
    <property type="protein sequence ID" value="ADI73973.1"/>
    <property type="molecule type" value="Genomic_DNA"/>
</dbReference>
<proteinExistence type="predicted"/>
<organism evidence="1 2">
    <name type="scientific">Methanohalobium evestigatum (strain ATCC BAA-1072 / DSM 3721 / NBRC 107634 / OCM 161 / Z-7303)</name>
    <dbReference type="NCBI Taxonomy" id="644295"/>
    <lineage>
        <taxon>Archaea</taxon>
        <taxon>Methanobacteriati</taxon>
        <taxon>Methanobacteriota</taxon>
        <taxon>Stenosarchaea group</taxon>
        <taxon>Methanomicrobia</taxon>
        <taxon>Methanosarcinales</taxon>
        <taxon>Methanosarcinaceae</taxon>
        <taxon>Methanohalobium</taxon>
    </lineage>
</organism>
<protein>
    <recommendedName>
        <fullName evidence="3">Terpene synthase</fullName>
    </recommendedName>
</protein>
<dbReference type="OrthoDB" id="255611at2157"/>
<gene>
    <name evidence="1" type="ordered locus">Metev_1089</name>
</gene>
<evidence type="ECO:0000313" key="1">
    <source>
        <dbReference type="EMBL" id="ADI73973.1"/>
    </source>
</evidence>
<dbReference type="Proteomes" id="UP000000391">
    <property type="component" value="Chromosome"/>
</dbReference>
<keyword evidence="2" id="KW-1185">Reference proteome</keyword>